<feature type="transmembrane region" description="Helical" evidence="7">
    <location>
        <begin position="165"/>
        <end position="185"/>
    </location>
</feature>
<proteinExistence type="inferred from homology"/>
<feature type="transmembrane region" description="Helical" evidence="7">
    <location>
        <begin position="48"/>
        <end position="76"/>
    </location>
</feature>
<feature type="transmembrane region" description="Helical" evidence="7">
    <location>
        <begin position="14"/>
        <end position="36"/>
    </location>
</feature>
<sequence length="225" mass="24314">MEVLNLHNLGVLNYVTYFIGTLLIVLLPGPNSLYVLSLSAQQGARLGWSALVGILVGDSLLMLATALGAVSILITYPAVFMIIKYAGAAYLIYIGYNLIKGAIKAWRKDDHQDLQNTITENKTTAAKAFKKSLLVSLLNPKAILFFLSFFAQFVDPSYPQPAVPFLILALTLQMLSFTYLVLLVYAGQRLAAGFRKRKKMSSISAGSVGVGFVGFAIKLALASAS</sequence>
<dbReference type="PANTHER" id="PTHR30086:SF15">
    <property type="entry name" value="LEUCINE EFFLUX PROTEIN"/>
    <property type="match status" value="1"/>
</dbReference>
<dbReference type="NCBIfam" id="NF008201">
    <property type="entry name" value="PRK10958.1"/>
    <property type="match status" value="1"/>
</dbReference>
<dbReference type="Pfam" id="PF01810">
    <property type="entry name" value="LysE"/>
    <property type="match status" value="1"/>
</dbReference>
<dbReference type="EMBL" id="BSPQ01000018">
    <property type="protein sequence ID" value="GLS92117.1"/>
    <property type="molecule type" value="Genomic_DNA"/>
</dbReference>
<gene>
    <name evidence="8" type="ORF">GCM10007916_31870</name>
</gene>
<evidence type="ECO:0000256" key="2">
    <source>
        <dbReference type="ARBA" id="ARBA00007928"/>
    </source>
</evidence>
<keyword evidence="3" id="KW-1003">Cell membrane</keyword>
<keyword evidence="4 7" id="KW-0812">Transmembrane</keyword>
<dbReference type="InterPro" id="IPR001123">
    <property type="entry name" value="LeuE-type"/>
</dbReference>
<name>A0ABQ6E419_9GAMM</name>
<evidence type="ECO:0000256" key="4">
    <source>
        <dbReference type="ARBA" id="ARBA00022692"/>
    </source>
</evidence>
<feature type="transmembrane region" description="Helical" evidence="7">
    <location>
        <begin position="82"/>
        <end position="99"/>
    </location>
</feature>
<feature type="transmembrane region" description="Helical" evidence="7">
    <location>
        <begin position="132"/>
        <end position="153"/>
    </location>
</feature>
<organism evidence="8 9">
    <name type="scientific">Psychromonas marina</name>
    <dbReference type="NCBI Taxonomy" id="88364"/>
    <lineage>
        <taxon>Bacteria</taxon>
        <taxon>Pseudomonadati</taxon>
        <taxon>Pseudomonadota</taxon>
        <taxon>Gammaproteobacteria</taxon>
        <taxon>Alteromonadales</taxon>
        <taxon>Psychromonadaceae</taxon>
        <taxon>Psychromonas</taxon>
    </lineage>
</organism>
<reference evidence="9" key="1">
    <citation type="journal article" date="2019" name="Int. J. Syst. Evol. Microbiol.">
        <title>The Global Catalogue of Microorganisms (GCM) 10K type strain sequencing project: providing services to taxonomists for standard genome sequencing and annotation.</title>
        <authorList>
            <consortium name="The Broad Institute Genomics Platform"/>
            <consortium name="The Broad Institute Genome Sequencing Center for Infectious Disease"/>
            <person name="Wu L."/>
            <person name="Ma J."/>
        </authorList>
    </citation>
    <scope>NUCLEOTIDE SEQUENCE [LARGE SCALE GENOMIC DNA]</scope>
    <source>
        <strain evidence="9">NBRC 103166</strain>
    </source>
</reference>
<evidence type="ECO:0000256" key="1">
    <source>
        <dbReference type="ARBA" id="ARBA00004651"/>
    </source>
</evidence>
<evidence type="ECO:0000256" key="6">
    <source>
        <dbReference type="ARBA" id="ARBA00023136"/>
    </source>
</evidence>
<keyword evidence="5 7" id="KW-1133">Transmembrane helix</keyword>
<keyword evidence="9" id="KW-1185">Reference proteome</keyword>
<feature type="transmembrane region" description="Helical" evidence="7">
    <location>
        <begin position="205"/>
        <end position="224"/>
    </location>
</feature>
<evidence type="ECO:0000313" key="9">
    <source>
        <dbReference type="Proteomes" id="UP001157353"/>
    </source>
</evidence>
<keyword evidence="6 7" id="KW-0472">Membrane</keyword>
<comment type="caution">
    <text evidence="8">The sequence shown here is derived from an EMBL/GenBank/DDBJ whole genome shotgun (WGS) entry which is preliminary data.</text>
</comment>
<dbReference type="Proteomes" id="UP001157353">
    <property type="component" value="Unassembled WGS sequence"/>
</dbReference>
<protein>
    <submittedName>
        <fullName evidence="8">Leucine efflux protein</fullName>
    </submittedName>
</protein>
<evidence type="ECO:0000313" key="8">
    <source>
        <dbReference type="EMBL" id="GLS92117.1"/>
    </source>
</evidence>
<accession>A0ABQ6E419</accession>
<comment type="subcellular location">
    <subcellularLocation>
        <location evidence="1">Cell membrane</location>
        <topology evidence="1">Multi-pass membrane protein</topology>
    </subcellularLocation>
</comment>
<dbReference type="PANTHER" id="PTHR30086">
    <property type="entry name" value="ARGININE EXPORTER PROTEIN ARGO"/>
    <property type="match status" value="1"/>
</dbReference>
<comment type="similarity">
    <text evidence="2">Belongs to the Rht family.</text>
</comment>
<evidence type="ECO:0000256" key="5">
    <source>
        <dbReference type="ARBA" id="ARBA00022989"/>
    </source>
</evidence>
<dbReference type="RefSeq" id="WP_284205213.1">
    <property type="nucleotide sequence ID" value="NZ_BSPQ01000018.1"/>
</dbReference>
<dbReference type="PIRSF" id="PIRSF006324">
    <property type="entry name" value="LeuE"/>
    <property type="match status" value="1"/>
</dbReference>
<evidence type="ECO:0000256" key="3">
    <source>
        <dbReference type="ARBA" id="ARBA00022475"/>
    </source>
</evidence>
<evidence type="ECO:0000256" key="7">
    <source>
        <dbReference type="SAM" id="Phobius"/>
    </source>
</evidence>